<dbReference type="PANTHER" id="PTHR30118:SF15">
    <property type="entry name" value="TRANSCRIPTIONAL REGULATORY PROTEIN"/>
    <property type="match status" value="1"/>
</dbReference>
<dbReference type="InterPro" id="IPR005119">
    <property type="entry name" value="LysR_subst-bd"/>
</dbReference>
<dbReference type="Pfam" id="PF03466">
    <property type="entry name" value="LysR_substrate"/>
    <property type="match status" value="1"/>
</dbReference>
<keyword evidence="4" id="KW-0804">Transcription</keyword>
<accession>A0ABU8IZ93</accession>
<keyword evidence="2" id="KW-0805">Transcription regulation</keyword>
<dbReference type="SUPFAM" id="SSF53850">
    <property type="entry name" value="Periplasmic binding protein-like II"/>
    <property type="match status" value="1"/>
</dbReference>
<comment type="similarity">
    <text evidence="1">Belongs to the LysR transcriptional regulatory family.</text>
</comment>
<dbReference type="PRINTS" id="PR00039">
    <property type="entry name" value="HTHLYSR"/>
</dbReference>
<dbReference type="InterPro" id="IPR000847">
    <property type="entry name" value="LysR_HTH_N"/>
</dbReference>
<proteinExistence type="inferred from homology"/>
<dbReference type="PROSITE" id="PS50931">
    <property type="entry name" value="HTH_LYSR"/>
    <property type="match status" value="1"/>
</dbReference>
<gene>
    <name evidence="6" type="ORF">H3V53_27310</name>
</gene>
<organism evidence="6 7">
    <name type="scientific">Paraburkholderia bengalensis</name>
    <dbReference type="NCBI Taxonomy" id="2747562"/>
    <lineage>
        <taxon>Bacteria</taxon>
        <taxon>Pseudomonadati</taxon>
        <taxon>Pseudomonadota</taxon>
        <taxon>Betaproteobacteria</taxon>
        <taxon>Burkholderiales</taxon>
        <taxon>Burkholderiaceae</taxon>
        <taxon>Paraburkholderia</taxon>
    </lineage>
</organism>
<dbReference type="InterPro" id="IPR036388">
    <property type="entry name" value="WH-like_DNA-bd_sf"/>
</dbReference>
<dbReference type="Pfam" id="PF00126">
    <property type="entry name" value="HTH_1"/>
    <property type="match status" value="1"/>
</dbReference>
<dbReference type="InterPro" id="IPR036390">
    <property type="entry name" value="WH_DNA-bd_sf"/>
</dbReference>
<keyword evidence="3" id="KW-0238">DNA-binding</keyword>
<dbReference type="Gene3D" id="3.40.190.10">
    <property type="entry name" value="Periplasmic binding protein-like II"/>
    <property type="match status" value="2"/>
</dbReference>
<evidence type="ECO:0000313" key="7">
    <source>
        <dbReference type="Proteomes" id="UP001386437"/>
    </source>
</evidence>
<keyword evidence="7" id="KW-1185">Reference proteome</keyword>
<name>A0ABU8IZ93_9BURK</name>
<evidence type="ECO:0000259" key="5">
    <source>
        <dbReference type="PROSITE" id="PS50931"/>
    </source>
</evidence>
<evidence type="ECO:0000256" key="2">
    <source>
        <dbReference type="ARBA" id="ARBA00023015"/>
    </source>
</evidence>
<evidence type="ECO:0000256" key="4">
    <source>
        <dbReference type="ARBA" id="ARBA00023163"/>
    </source>
</evidence>
<evidence type="ECO:0000256" key="1">
    <source>
        <dbReference type="ARBA" id="ARBA00009437"/>
    </source>
</evidence>
<evidence type="ECO:0000313" key="6">
    <source>
        <dbReference type="EMBL" id="MEI6000764.1"/>
    </source>
</evidence>
<feature type="domain" description="HTH lysR-type" evidence="5">
    <location>
        <begin position="4"/>
        <end position="61"/>
    </location>
</feature>
<dbReference type="CDD" id="cd08459">
    <property type="entry name" value="PBP2_DntR_NahR_LinR_like"/>
    <property type="match status" value="1"/>
</dbReference>
<dbReference type="EMBL" id="JACFYJ010000057">
    <property type="protein sequence ID" value="MEI6000764.1"/>
    <property type="molecule type" value="Genomic_DNA"/>
</dbReference>
<dbReference type="Gene3D" id="1.10.10.10">
    <property type="entry name" value="Winged helix-like DNA-binding domain superfamily/Winged helix DNA-binding domain"/>
    <property type="match status" value="1"/>
</dbReference>
<dbReference type="Proteomes" id="UP001386437">
    <property type="component" value="Unassembled WGS sequence"/>
</dbReference>
<evidence type="ECO:0000256" key="3">
    <source>
        <dbReference type="ARBA" id="ARBA00023125"/>
    </source>
</evidence>
<sequence length="305" mass="33979">MASLDVEWICVFDEIYKTSSVTSAADRLGMTQGAASTALNRLRDYYGDQLFVRTSRGMLPTPRAVALHPVLQKVRENLEVARTGAPVFEPASSHRTFRVCMTDLGEIALLPRLLGHLQVHAPGIHIEAEKINPDSPRRLEDGAVDLAVGYMPQLDAGFYQQALFEQDFLCIASLSHPRIGRRLGKSTYVAERHVEVLNPATGHTAMVEKALASARVTRDIALRVPSFLAVAQIVSETELLATVPRYYALAMVSRELIRHLDVPYDLPRYSVKQHWHARFHSDPGNVWLRKTVASLMPNAVSRHAL</sequence>
<dbReference type="SUPFAM" id="SSF46785">
    <property type="entry name" value="Winged helix' DNA-binding domain"/>
    <property type="match status" value="1"/>
</dbReference>
<reference evidence="6 7" key="1">
    <citation type="journal article" date="2022" name="Arch. Microbiol.">
        <title>Paraburkholderia bengalensis sp. nov. isolated from roots of Oryza sativa, IR64.</title>
        <authorList>
            <person name="Nag P."/>
            <person name="Mondal N."/>
            <person name="Sarkar J."/>
            <person name="Das S."/>
        </authorList>
    </citation>
    <scope>NUCLEOTIDE SEQUENCE [LARGE SCALE GENOMIC DNA]</scope>
    <source>
        <strain evidence="6 7">IR64_4_BI</strain>
    </source>
</reference>
<protein>
    <submittedName>
        <fullName evidence="6">LysR family transcriptional regulator</fullName>
    </submittedName>
</protein>
<dbReference type="PANTHER" id="PTHR30118">
    <property type="entry name" value="HTH-TYPE TRANSCRIPTIONAL REGULATOR LEUO-RELATED"/>
    <property type="match status" value="1"/>
</dbReference>
<dbReference type="RefSeq" id="WP_336600642.1">
    <property type="nucleotide sequence ID" value="NZ_JACFYJ010000057.1"/>
</dbReference>
<dbReference type="InterPro" id="IPR050389">
    <property type="entry name" value="LysR-type_TF"/>
</dbReference>
<comment type="caution">
    <text evidence="6">The sequence shown here is derived from an EMBL/GenBank/DDBJ whole genome shotgun (WGS) entry which is preliminary data.</text>
</comment>